<dbReference type="InterPro" id="IPR013321">
    <property type="entry name" value="Arc_rbn_hlx_hlx"/>
</dbReference>
<evidence type="ECO:0000313" key="2">
    <source>
        <dbReference type="Proteomes" id="UP000054078"/>
    </source>
</evidence>
<dbReference type="EMBL" id="LOJF01000001">
    <property type="protein sequence ID" value="KUH59467.1"/>
    <property type="molecule type" value="Genomic_DNA"/>
</dbReference>
<accession>A0A100YXF3</accession>
<keyword evidence="2" id="KW-1185">Reference proteome</keyword>
<dbReference type="STRING" id="1299998.AUL39_03935"/>
<protein>
    <submittedName>
        <fullName evidence="1">Translation repressor RelB</fullName>
    </submittedName>
</protein>
<dbReference type="InterPro" id="IPR007337">
    <property type="entry name" value="RelB/DinJ"/>
</dbReference>
<name>A0A100YXF3_TRASO</name>
<dbReference type="AlphaFoldDB" id="A0A100YXF3"/>
<dbReference type="OrthoDB" id="3193284at2"/>
<evidence type="ECO:0000313" key="1">
    <source>
        <dbReference type="EMBL" id="KUH59467.1"/>
    </source>
</evidence>
<dbReference type="RefSeq" id="WP_059053798.1">
    <property type="nucleotide sequence ID" value="NZ_LOJF01000001.1"/>
</dbReference>
<sequence length="92" mass="9970">MATAAVTRRAEIKTRTSAEVKKGATEVYARWGLSLNDAINTFLIKSIEVGGLPFDLRPEAPSYDAIAAIAYKPELNTEGVAMLPAEWDDGDE</sequence>
<dbReference type="GO" id="GO:0006355">
    <property type="term" value="P:regulation of DNA-templated transcription"/>
    <property type="evidence" value="ECO:0007669"/>
    <property type="project" value="InterPro"/>
</dbReference>
<dbReference type="Gene3D" id="1.10.1220.10">
    <property type="entry name" value="Met repressor-like"/>
    <property type="match status" value="1"/>
</dbReference>
<dbReference type="Proteomes" id="UP000054078">
    <property type="component" value="Unassembled WGS sequence"/>
</dbReference>
<dbReference type="Pfam" id="PF04221">
    <property type="entry name" value="RelB"/>
    <property type="match status" value="1"/>
</dbReference>
<gene>
    <name evidence="1" type="ORF">AUL39_03935</name>
</gene>
<comment type="caution">
    <text evidence="1">The sequence shown here is derived from an EMBL/GenBank/DDBJ whole genome shotgun (WGS) entry which is preliminary data.</text>
</comment>
<reference evidence="1 2" key="1">
    <citation type="submission" date="2015-12" db="EMBL/GenBank/DDBJ databases">
        <title>Draft Genome Sequence of Olsenella scatoligenes SK9K4T; a Producer of 3-Methylindole- (skatole) and 4-Methylphenol- (p-cresol) Isolated from Pig Feces.</title>
        <authorList>
            <person name="Li X."/>
            <person name="Borg B."/>
            <person name="Canibe N."/>
        </authorList>
    </citation>
    <scope>NUCLEOTIDE SEQUENCE [LARGE SCALE GENOMIC DNA]</scope>
    <source>
        <strain evidence="1 2">SK9K4</strain>
    </source>
</reference>
<proteinExistence type="predicted"/>
<organism evidence="1 2">
    <name type="scientific">Tractidigestivibacter scatoligenes</name>
    <name type="common">Olsenella scatoligenes</name>
    <dbReference type="NCBI Taxonomy" id="1299998"/>
    <lineage>
        <taxon>Bacteria</taxon>
        <taxon>Bacillati</taxon>
        <taxon>Actinomycetota</taxon>
        <taxon>Coriobacteriia</taxon>
        <taxon>Coriobacteriales</taxon>
        <taxon>Atopobiaceae</taxon>
        <taxon>Tractidigestivibacter</taxon>
    </lineage>
</organism>